<dbReference type="Proteomes" id="UP000248044">
    <property type="component" value="Chromosome"/>
</dbReference>
<organism evidence="2 3">
    <name type="scientific">Acidianus brierleyi</name>
    <dbReference type="NCBI Taxonomy" id="41673"/>
    <lineage>
        <taxon>Archaea</taxon>
        <taxon>Thermoproteota</taxon>
        <taxon>Thermoprotei</taxon>
        <taxon>Sulfolobales</taxon>
        <taxon>Sulfolobaceae</taxon>
        <taxon>Acidianus</taxon>
    </lineage>
</organism>
<feature type="domain" description="DUF8155" evidence="1">
    <location>
        <begin position="3"/>
        <end position="97"/>
    </location>
</feature>
<protein>
    <recommendedName>
        <fullName evidence="1">DUF8155 domain-containing protein</fullName>
    </recommendedName>
</protein>
<dbReference type="Pfam" id="PF26482">
    <property type="entry name" value="DUF8155"/>
    <property type="match status" value="1"/>
</dbReference>
<keyword evidence="3" id="KW-1185">Reference proteome</keyword>
<dbReference type="EMBL" id="CP029289">
    <property type="protein sequence ID" value="AWR95344.1"/>
    <property type="molecule type" value="Genomic_DNA"/>
</dbReference>
<dbReference type="AlphaFoldDB" id="A0A2U9IHE3"/>
<evidence type="ECO:0000313" key="3">
    <source>
        <dbReference type="Proteomes" id="UP000248044"/>
    </source>
</evidence>
<sequence length="271" mass="30964">MLVSYFSSGFPSHVRIKALDISSCREYFYSPFDGEIFHIEKFFVGRPNKFSKVNYDYLILAKVKNKIIKILHVEPFLNEGDKINKGEIIGKFLENPYTGGDFLHAHIEGIKISFPKITNYDERGIGVIVNVYESYFDVKLKTYSSAGNLRGLGCCGGLLNASLPYSGYGGIIGKEVSHVKIGNTIFHIAKRRRNLTLFEIKKGLIRNWEYESTFKVLEGSPIFIGPLFEAILSYKGFPLIRFFFKTNLSIGDEIDVWKTISSMWTRSFTLW</sequence>
<dbReference type="Gene3D" id="2.70.70.10">
    <property type="entry name" value="Glucose Permease (Domain IIA)"/>
    <property type="match status" value="1"/>
</dbReference>
<name>A0A2U9IHE3_9CREN</name>
<dbReference type="InterPro" id="IPR011055">
    <property type="entry name" value="Dup_hybrid_motif"/>
</dbReference>
<dbReference type="RefSeq" id="WP_110271224.1">
    <property type="nucleotide sequence ID" value="NZ_CP029289.2"/>
</dbReference>
<dbReference type="GeneID" id="36833051"/>
<reference evidence="2 3" key="1">
    <citation type="submission" date="2018-05" db="EMBL/GenBank/DDBJ databases">
        <title>Complete Genome Sequences of Extremely Thermoacidophilic, Metal-Mobilizing Type-Strain Members of the Archaeal Family Sulfolobaceae: Acidianus brierleyi DSM-1651T, Acidianus sulfidivorans DSM-18786T, Metallosphaera hakonensis DSM-7519T, and Metallosphaera prunae DSM-10039T.</title>
        <authorList>
            <person name="Counts J.A."/>
            <person name="Kelly R.M."/>
        </authorList>
    </citation>
    <scope>NUCLEOTIDE SEQUENCE [LARGE SCALE GENOMIC DNA]</scope>
    <source>
        <strain evidence="2 3">DSM 1651</strain>
    </source>
</reference>
<evidence type="ECO:0000313" key="2">
    <source>
        <dbReference type="EMBL" id="AWR95344.1"/>
    </source>
</evidence>
<gene>
    <name evidence="2" type="ORF">DFR85_12805</name>
</gene>
<dbReference type="InterPro" id="IPR058468">
    <property type="entry name" value="DUF8155_N"/>
</dbReference>
<accession>A0A2U9IHE3</accession>
<dbReference type="KEGG" id="abri:DFR85_12805"/>
<proteinExistence type="predicted"/>
<evidence type="ECO:0000259" key="1">
    <source>
        <dbReference type="Pfam" id="PF26482"/>
    </source>
</evidence>
<dbReference type="OrthoDB" id="36515at2157"/>